<protein>
    <submittedName>
        <fullName evidence="2">Uncharacterized protein</fullName>
    </submittedName>
</protein>
<gene>
    <name evidence="2" type="ORF">SmB9_23910</name>
</gene>
<dbReference type="EMBL" id="AP018711">
    <property type="protein sequence ID" value="BBE34733.1"/>
    <property type="molecule type" value="Genomic_DNA"/>
</dbReference>
<dbReference type="AlphaFoldDB" id="A0AAD1D6C1"/>
<evidence type="ECO:0000313" key="3">
    <source>
        <dbReference type="Proteomes" id="UP000275727"/>
    </source>
</evidence>
<organism evidence="2 3">
    <name type="scientific">Sphingosinicella microcystinivorans</name>
    <dbReference type="NCBI Taxonomy" id="335406"/>
    <lineage>
        <taxon>Bacteria</taxon>
        <taxon>Pseudomonadati</taxon>
        <taxon>Pseudomonadota</taxon>
        <taxon>Alphaproteobacteria</taxon>
        <taxon>Sphingomonadales</taxon>
        <taxon>Sphingosinicellaceae</taxon>
        <taxon>Sphingosinicella</taxon>
    </lineage>
</organism>
<proteinExistence type="predicted"/>
<reference evidence="2 3" key="1">
    <citation type="submission" date="2018-06" db="EMBL/GenBank/DDBJ databases">
        <title>Complete Genome Sequence of the Microcystin-Degrading Bacterium Sphingosinicella microcystinivorans Strain B-9.</title>
        <authorList>
            <person name="Jin H."/>
            <person name="Nishizawa T."/>
            <person name="Guo Y."/>
            <person name="Nishizawa A."/>
            <person name="Park H."/>
            <person name="Kato H."/>
            <person name="Tsuji K."/>
            <person name="Harada K."/>
        </authorList>
    </citation>
    <scope>NUCLEOTIDE SEQUENCE [LARGE SCALE GENOMIC DNA]</scope>
    <source>
        <strain evidence="2 3">B9</strain>
    </source>
</reference>
<dbReference type="KEGG" id="smic:SmB9_23910"/>
<evidence type="ECO:0000313" key="2">
    <source>
        <dbReference type="EMBL" id="BBE34733.1"/>
    </source>
</evidence>
<dbReference type="Proteomes" id="UP000275727">
    <property type="component" value="Chromosome"/>
</dbReference>
<accession>A0AAD1D6C1</accession>
<keyword evidence="1" id="KW-0472">Membrane</keyword>
<sequence>MPPYPTDSAGLYRWILVFLVGYLILAYFLRAMRTRQLGSNGNEFLLAQIFNGTTFAGSSSIVWGILDPSVMIVIGETTMFLLVAGVAGMGYALRELAKLLRHQSF</sequence>
<feature type="transmembrane region" description="Helical" evidence="1">
    <location>
        <begin position="72"/>
        <end position="93"/>
    </location>
</feature>
<feature type="transmembrane region" description="Helical" evidence="1">
    <location>
        <begin position="12"/>
        <end position="32"/>
    </location>
</feature>
<feature type="transmembrane region" description="Helical" evidence="1">
    <location>
        <begin position="44"/>
        <end position="66"/>
    </location>
</feature>
<name>A0AAD1D6C1_SPHMI</name>
<keyword evidence="1" id="KW-1133">Transmembrane helix</keyword>
<keyword evidence="1" id="KW-0812">Transmembrane</keyword>
<evidence type="ECO:0000256" key="1">
    <source>
        <dbReference type="SAM" id="Phobius"/>
    </source>
</evidence>